<dbReference type="SUPFAM" id="SSF52540">
    <property type="entry name" value="P-loop containing nucleoside triphosphate hydrolases"/>
    <property type="match status" value="1"/>
</dbReference>
<dbReference type="PANTHER" id="PTHR21299">
    <property type="entry name" value="CYTIDYLATE KINASE/PANTOATE-BETA-ALANINE LIGASE"/>
    <property type="match status" value="1"/>
</dbReference>
<evidence type="ECO:0000256" key="7">
    <source>
        <dbReference type="ARBA" id="ARBA00048478"/>
    </source>
</evidence>
<keyword evidence="11" id="KW-1185">Reference proteome</keyword>
<comment type="similarity">
    <text evidence="1 8">Belongs to the cytidylate kinase family. Type 1 subfamily.</text>
</comment>
<evidence type="ECO:0000256" key="6">
    <source>
        <dbReference type="ARBA" id="ARBA00047615"/>
    </source>
</evidence>
<dbReference type="Proteomes" id="UP001519343">
    <property type="component" value="Unassembled WGS sequence"/>
</dbReference>
<comment type="caution">
    <text evidence="10">The sequence shown here is derived from an EMBL/GenBank/DDBJ whole genome shotgun (WGS) entry which is preliminary data.</text>
</comment>
<name>A0ABS4GT72_9BACL</name>
<dbReference type="PANTHER" id="PTHR21299:SF2">
    <property type="entry name" value="CYTIDYLATE KINASE"/>
    <property type="match status" value="1"/>
</dbReference>
<feature type="binding site" evidence="8">
    <location>
        <begin position="7"/>
        <end position="15"/>
    </location>
    <ligand>
        <name>ATP</name>
        <dbReference type="ChEBI" id="CHEBI:30616"/>
    </ligand>
</feature>
<evidence type="ECO:0000313" key="10">
    <source>
        <dbReference type="EMBL" id="MBP1933478.1"/>
    </source>
</evidence>
<evidence type="ECO:0000256" key="4">
    <source>
        <dbReference type="ARBA" id="ARBA00022777"/>
    </source>
</evidence>
<dbReference type="EMBL" id="JAGGKT010000011">
    <property type="protein sequence ID" value="MBP1933478.1"/>
    <property type="molecule type" value="Genomic_DNA"/>
</dbReference>
<keyword evidence="2 8" id="KW-0808">Transferase</keyword>
<dbReference type="RefSeq" id="WP_209811488.1">
    <property type="nucleotide sequence ID" value="NZ_JAGGKT010000011.1"/>
</dbReference>
<accession>A0ABS4GT72</accession>
<dbReference type="Gene3D" id="3.40.50.300">
    <property type="entry name" value="P-loop containing nucleotide triphosphate hydrolases"/>
    <property type="match status" value="1"/>
</dbReference>
<dbReference type="GO" id="GO:0016301">
    <property type="term" value="F:kinase activity"/>
    <property type="evidence" value="ECO:0007669"/>
    <property type="project" value="UniProtKB-KW"/>
</dbReference>
<evidence type="ECO:0000256" key="1">
    <source>
        <dbReference type="ARBA" id="ARBA00009427"/>
    </source>
</evidence>
<feature type="domain" description="Cytidylate kinase" evidence="9">
    <location>
        <begin position="3"/>
        <end position="216"/>
    </location>
</feature>
<gene>
    <name evidence="8" type="primary">cmk</name>
    <name evidence="10" type="ORF">J2Z37_003491</name>
</gene>
<comment type="catalytic activity">
    <reaction evidence="7 8">
        <text>CMP + ATP = CDP + ADP</text>
        <dbReference type="Rhea" id="RHEA:11600"/>
        <dbReference type="ChEBI" id="CHEBI:30616"/>
        <dbReference type="ChEBI" id="CHEBI:58069"/>
        <dbReference type="ChEBI" id="CHEBI:60377"/>
        <dbReference type="ChEBI" id="CHEBI:456216"/>
        <dbReference type="EC" id="2.7.4.25"/>
    </reaction>
</comment>
<keyword evidence="5 8" id="KW-0067">ATP-binding</keyword>
<dbReference type="EC" id="2.7.4.25" evidence="8"/>
<sequence length="221" mass="24517">MNIAIDGPAGAGKSTVAQLTAKHLGYTYIDTGAMYRALTLAALHEGVSLSDEEELASLLDRISIGLQQQASGQRVFLNNRDVTEEIRHPDVSRQVSLVAKHPKVREKMMVLQRKLAGQESVVMDGRDIGTFVLPDAEVKVFLTASIEERAMRRYKEMLEKGHDANLADLQLEIQLRDKTDSDREVAPLRCAEDATILDSTGMTIEQVVSRIIELCKNKTQN</sequence>
<dbReference type="NCBIfam" id="TIGR00017">
    <property type="entry name" value="cmk"/>
    <property type="match status" value="1"/>
</dbReference>
<evidence type="ECO:0000256" key="3">
    <source>
        <dbReference type="ARBA" id="ARBA00022741"/>
    </source>
</evidence>
<evidence type="ECO:0000256" key="2">
    <source>
        <dbReference type="ARBA" id="ARBA00022679"/>
    </source>
</evidence>
<dbReference type="Pfam" id="PF02224">
    <property type="entry name" value="Cytidylate_kin"/>
    <property type="match status" value="1"/>
</dbReference>
<evidence type="ECO:0000259" key="9">
    <source>
        <dbReference type="Pfam" id="PF02224"/>
    </source>
</evidence>
<dbReference type="CDD" id="cd02020">
    <property type="entry name" value="CMPK"/>
    <property type="match status" value="1"/>
</dbReference>
<comment type="catalytic activity">
    <reaction evidence="6 8">
        <text>dCMP + ATP = dCDP + ADP</text>
        <dbReference type="Rhea" id="RHEA:25094"/>
        <dbReference type="ChEBI" id="CHEBI:30616"/>
        <dbReference type="ChEBI" id="CHEBI:57566"/>
        <dbReference type="ChEBI" id="CHEBI:58593"/>
        <dbReference type="ChEBI" id="CHEBI:456216"/>
        <dbReference type="EC" id="2.7.4.25"/>
    </reaction>
</comment>
<protein>
    <recommendedName>
        <fullName evidence="8">Cytidylate kinase</fullName>
        <shortName evidence="8">CK</shortName>
        <ecNumber evidence="8">2.7.4.25</ecNumber>
    </recommendedName>
    <alternativeName>
        <fullName evidence="8">Cytidine monophosphate kinase</fullName>
        <shortName evidence="8">CMP kinase</shortName>
    </alternativeName>
</protein>
<evidence type="ECO:0000256" key="8">
    <source>
        <dbReference type="HAMAP-Rule" id="MF_00238"/>
    </source>
</evidence>
<evidence type="ECO:0000313" key="11">
    <source>
        <dbReference type="Proteomes" id="UP001519343"/>
    </source>
</evidence>
<dbReference type="InterPro" id="IPR027417">
    <property type="entry name" value="P-loop_NTPase"/>
</dbReference>
<reference evidence="10 11" key="1">
    <citation type="submission" date="2021-03" db="EMBL/GenBank/DDBJ databases">
        <title>Genomic Encyclopedia of Type Strains, Phase IV (KMG-IV): sequencing the most valuable type-strain genomes for metagenomic binning, comparative biology and taxonomic classification.</title>
        <authorList>
            <person name="Goeker M."/>
        </authorList>
    </citation>
    <scope>NUCLEOTIDE SEQUENCE [LARGE SCALE GENOMIC DNA]</scope>
    <source>
        <strain evidence="10 11">DSM 24738</strain>
    </source>
</reference>
<keyword evidence="3 8" id="KW-0547">Nucleotide-binding</keyword>
<comment type="subcellular location">
    <subcellularLocation>
        <location evidence="8">Cytoplasm</location>
    </subcellularLocation>
</comment>
<dbReference type="InterPro" id="IPR003136">
    <property type="entry name" value="Cytidylate_kin"/>
</dbReference>
<dbReference type="HAMAP" id="MF_00238">
    <property type="entry name" value="Cytidyl_kinase_type1"/>
    <property type="match status" value="1"/>
</dbReference>
<dbReference type="InterPro" id="IPR011994">
    <property type="entry name" value="Cytidylate_kinase_dom"/>
</dbReference>
<proteinExistence type="inferred from homology"/>
<keyword evidence="4 8" id="KW-0418">Kinase</keyword>
<evidence type="ECO:0000256" key="5">
    <source>
        <dbReference type="ARBA" id="ARBA00022840"/>
    </source>
</evidence>
<organism evidence="10 11">
    <name type="scientific">Ammoniphilus resinae</name>
    <dbReference type="NCBI Taxonomy" id="861532"/>
    <lineage>
        <taxon>Bacteria</taxon>
        <taxon>Bacillati</taxon>
        <taxon>Bacillota</taxon>
        <taxon>Bacilli</taxon>
        <taxon>Bacillales</taxon>
        <taxon>Paenibacillaceae</taxon>
        <taxon>Aneurinibacillus group</taxon>
        <taxon>Ammoniphilus</taxon>
    </lineage>
</organism>
<keyword evidence="8" id="KW-0963">Cytoplasm</keyword>